<feature type="domain" description="F5/8 type C" evidence="1">
    <location>
        <begin position="193"/>
        <end position="304"/>
    </location>
</feature>
<dbReference type="OrthoDB" id="622724at2"/>
<name>A0A4R6WK44_9SPHI</name>
<dbReference type="PROSITE" id="PS51257">
    <property type="entry name" value="PROKAR_LIPOPROTEIN"/>
    <property type="match status" value="1"/>
</dbReference>
<reference evidence="2 3" key="1">
    <citation type="submission" date="2019-03" db="EMBL/GenBank/DDBJ databases">
        <title>Genomic Encyclopedia of Archaeal and Bacterial Type Strains, Phase II (KMG-II): from individual species to whole genera.</title>
        <authorList>
            <person name="Goeker M."/>
        </authorList>
    </citation>
    <scope>NUCLEOTIDE SEQUENCE [LARGE SCALE GENOMIC DNA]</scope>
    <source>
        <strain evidence="2 3">DSM 28353</strain>
    </source>
</reference>
<evidence type="ECO:0000313" key="3">
    <source>
        <dbReference type="Proteomes" id="UP000295292"/>
    </source>
</evidence>
<dbReference type="InterPro" id="IPR013728">
    <property type="entry name" value="BT_3987-like_N"/>
</dbReference>
<dbReference type="EMBL" id="SNYV01000013">
    <property type="protein sequence ID" value="TDQ78110.1"/>
    <property type="molecule type" value="Genomic_DNA"/>
</dbReference>
<comment type="caution">
    <text evidence="2">The sequence shown here is derived from an EMBL/GenBank/DDBJ whole genome shotgun (WGS) entry which is preliminary data.</text>
</comment>
<dbReference type="InterPro" id="IPR008979">
    <property type="entry name" value="Galactose-bd-like_sf"/>
</dbReference>
<accession>A0A4R6WK44</accession>
<protein>
    <submittedName>
        <fullName evidence="2">Uncharacterized protein DUF1735</fullName>
    </submittedName>
</protein>
<dbReference type="AlphaFoldDB" id="A0A4R6WK44"/>
<dbReference type="Proteomes" id="UP000295292">
    <property type="component" value="Unassembled WGS sequence"/>
</dbReference>
<gene>
    <name evidence="2" type="ORF">CLV99_2088</name>
</gene>
<keyword evidence="3" id="KW-1185">Reference proteome</keyword>
<dbReference type="PROSITE" id="PS50022">
    <property type="entry name" value="FA58C_3"/>
    <property type="match status" value="1"/>
</dbReference>
<proteinExistence type="predicted"/>
<dbReference type="Pfam" id="PF00754">
    <property type="entry name" value="F5_F8_type_C"/>
    <property type="match status" value="1"/>
</dbReference>
<dbReference type="Gene3D" id="2.60.40.1740">
    <property type="entry name" value="hypothetical protein (bacova_03559)"/>
    <property type="match status" value="1"/>
</dbReference>
<dbReference type="InterPro" id="IPR000421">
    <property type="entry name" value="FA58C"/>
</dbReference>
<dbReference type="RefSeq" id="WP_133584362.1">
    <property type="nucleotide sequence ID" value="NZ_SNYV01000013.1"/>
</dbReference>
<sequence length="309" mass="34230">MKTNFIYSLVVTSLLITACHKDSDSPKLPEGQVAIQTPTDKDTIEMPLSILKDSAIVLNFNAELSGKSSYDHLVKFSIDTNQMTNYRARYGKGEVLPYTSYLFFKPSATLPAGASVSESAILNIGLQTKLTEYTTYVLPVVVESVDGNPDVVSKRVLYRVFKTGRPLFIKKEGWSLVNFSTQGSALPATNVLDASLTTYWGSGFAMKMPQWVTINFNKDIIFSAVNYSFPANMRYPTRGGYPTLIKIETSMDGTTWVDKGNFTGNLVENSQVLNIGLTTARYMRFTVLEAAKFVGTTDIVYISDIMLMP</sequence>
<evidence type="ECO:0000313" key="2">
    <source>
        <dbReference type="EMBL" id="TDQ78110.1"/>
    </source>
</evidence>
<dbReference type="Gene3D" id="2.60.120.260">
    <property type="entry name" value="Galactose-binding domain-like"/>
    <property type="match status" value="1"/>
</dbReference>
<dbReference type="SUPFAM" id="SSF49785">
    <property type="entry name" value="Galactose-binding domain-like"/>
    <property type="match status" value="1"/>
</dbReference>
<organism evidence="2 3">
    <name type="scientific">Sphingobacterium yanglingense</name>
    <dbReference type="NCBI Taxonomy" id="1437280"/>
    <lineage>
        <taxon>Bacteria</taxon>
        <taxon>Pseudomonadati</taxon>
        <taxon>Bacteroidota</taxon>
        <taxon>Sphingobacteriia</taxon>
        <taxon>Sphingobacteriales</taxon>
        <taxon>Sphingobacteriaceae</taxon>
        <taxon>Sphingobacterium</taxon>
    </lineage>
</organism>
<dbReference type="Pfam" id="PF08522">
    <property type="entry name" value="BT_3987-like_N"/>
    <property type="match status" value="1"/>
</dbReference>
<evidence type="ECO:0000259" key="1">
    <source>
        <dbReference type="PROSITE" id="PS50022"/>
    </source>
</evidence>